<feature type="domain" description="Glycosyl transferase family 1" evidence="1">
    <location>
        <begin position="193"/>
        <end position="356"/>
    </location>
</feature>
<name>A0ABW5ZZQ6_9FLAO</name>
<protein>
    <submittedName>
        <fullName evidence="3">Glycosyltransferase family 4 protein</fullName>
    </submittedName>
</protein>
<keyword evidence="4" id="KW-1185">Reference proteome</keyword>
<reference evidence="4" key="1">
    <citation type="journal article" date="2019" name="Int. J. Syst. Evol. Microbiol.">
        <title>The Global Catalogue of Microorganisms (GCM) 10K type strain sequencing project: providing services to taxonomists for standard genome sequencing and annotation.</title>
        <authorList>
            <consortium name="The Broad Institute Genomics Platform"/>
            <consortium name="The Broad Institute Genome Sequencing Center for Infectious Disease"/>
            <person name="Wu L."/>
            <person name="Ma J."/>
        </authorList>
    </citation>
    <scope>NUCLEOTIDE SEQUENCE [LARGE SCALE GENOMIC DNA]</scope>
    <source>
        <strain evidence="4">KCTC 32514</strain>
    </source>
</reference>
<gene>
    <name evidence="3" type="ORF">ACFS29_18730</name>
</gene>
<dbReference type="EMBL" id="JBHUOS010000016">
    <property type="protein sequence ID" value="MFD2917695.1"/>
    <property type="molecule type" value="Genomic_DNA"/>
</dbReference>
<dbReference type="SUPFAM" id="SSF53756">
    <property type="entry name" value="UDP-Glycosyltransferase/glycogen phosphorylase"/>
    <property type="match status" value="1"/>
</dbReference>
<evidence type="ECO:0000313" key="3">
    <source>
        <dbReference type="EMBL" id="MFD2917695.1"/>
    </source>
</evidence>
<sequence>MKKIVRVTTVPDSLMSLLEGQLRFINQYYEVIGVSSDGKILKDVQENEGIRTEIVEMTRTISPIKDIIAVYSLYKILKKEQPHIVHTHTPKAGVIGMLAAKLAGVKHRFHTVAGMPLLVATGPKRVLLNYVEKLTYKCATKVFPNSFNLKDIILEEGFTTKKKLGVIGKGSSNGIDIDHFDRTLLKEADLNALRKKLNIDQQFVYVYVGRLVTDKGINELVTAFDILSKSHDAKLILVGWRESELDPLLPETENILKQNKDIIQVGYQADVRPYFAIADALVFPSYREGFPNVVLQAGAMQLPSIVTNINGCNEIISEGENGLIIPVKDVQAIIVSMEYCIKNPEIHEIMRSKSRQNIVNNYKHTYVWDELLKEYRKTN</sequence>
<dbReference type="RefSeq" id="WP_194507085.1">
    <property type="nucleotide sequence ID" value="NZ_JADILU010000002.1"/>
</dbReference>
<evidence type="ECO:0000313" key="4">
    <source>
        <dbReference type="Proteomes" id="UP001597548"/>
    </source>
</evidence>
<dbReference type="PANTHER" id="PTHR45947:SF3">
    <property type="entry name" value="SULFOQUINOVOSYL TRANSFERASE SQD2"/>
    <property type="match status" value="1"/>
</dbReference>
<accession>A0ABW5ZZQ6</accession>
<dbReference type="InterPro" id="IPR050194">
    <property type="entry name" value="Glycosyltransferase_grp1"/>
</dbReference>
<evidence type="ECO:0000259" key="2">
    <source>
        <dbReference type="Pfam" id="PF13477"/>
    </source>
</evidence>
<dbReference type="CDD" id="cd03808">
    <property type="entry name" value="GT4_CapM-like"/>
    <property type="match status" value="1"/>
</dbReference>
<evidence type="ECO:0000259" key="1">
    <source>
        <dbReference type="Pfam" id="PF00534"/>
    </source>
</evidence>
<organism evidence="3 4">
    <name type="scientific">Psychroserpens luteus</name>
    <dbReference type="NCBI Taxonomy" id="1434066"/>
    <lineage>
        <taxon>Bacteria</taxon>
        <taxon>Pseudomonadati</taxon>
        <taxon>Bacteroidota</taxon>
        <taxon>Flavobacteriia</taxon>
        <taxon>Flavobacteriales</taxon>
        <taxon>Flavobacteriaceae</taxon>
        <taxon>Psychroserpens</taxon>
    </lineage>
</organism>
<feature type="domain" description="Glycosyltransferase subfamily 4-like N-terminal" evidence="2">
    <location>
        <begin position="26"/>
        <end position="144"/>
    </location>
</feature>
<dbReference type="Pfam" id="PF00534">
    <property type="entry name" value="Glycos_transf_1"/>
    <property type="match status" value="1"/>
</dbReference>
<dbReference type="PANTHER" id="PTHR45947">
    <property type="entry name" value="SULFOQUINOVOSYL TRANSFERASE SQD2"/>
    <property type="match status" value="1"/>
</dbReference>
<dbReference type="Pfam" id="PF13477">
    <property type="entry name" value="Glyco_trans_4_2"/>
    <property type="match status" value="1"/>
</dbReference>
<dbReference type="InterPro" id="IPR001296">
    <property type="entry name" value="Glyco_trans_1"/>
</dbReference>
<dbReference type="InterPro" id="IPR028098">
    <property type="entry name" value="Glyco_trans_4-like_N"/>
</dbReference>
<comment type="caution">
    <text evidence="3">The sequence shown here is derived from an EMBL/GenBank/DDBJ whole genome shotgun (WGS) entry which is preliminary data.</text>
</comment>
<dbReference type="Proteomes" id="UP001597548">
    <property type="component" value="Unassembled WGS sequence"/>
</dbReference>
<proteinExistence type="predicted"/>
<dbReference type="Gene3D" id="3.40.50.2000">
    <property type="entry name" value="Glycogen Phosphorylase B"/>
    <property type="match status" value="2"/>
</dbReference>